<feature type="domain" description="Flagellar M-ring N-terminal" evidence="12">
    <location>
        <begin position="41"/>
        <end position="215"/>
    </location>
</feature>
<keyword evidence="14" id="KW-0966">Cell projection</keyword>
<feature type="transmembrane region" description="Helical" evidence="11">
    <location>
        <begin position="20"/>
        <end position="39"/>
    </location>
</feature>
<protein>
    <recommendedName>
        <fullName evidence="9">Flagellar M-ring protein</fullName>
    </recommendedName>
</protein>
<keyword evidence="7 11" id="KW-0472">Membrane</keyword>
<evidence type="ECO:0000256" key="7">
    <source>
        <dbReference type="ARBA" id="ARBA00023136"/>
    </source>
</evidence>
<evidence type="ECO:0000256" key="3">
    <source>
        <dbReference type="ARBA" id="ARBA00007971"/>
    </source>
</evidence>
<keyword evidence="15" id="KW-1185">Reference proteome</keyword>
<keyword evidence="6 11" id="KW-1133">Transmembrane helix</keyword>
<evidence type="ECO:0000256" key="11">
    <source>
        <dbReference type="SAM" id="Phobius"/>
    </source>
</evidence>
<accession>A0ABM5LW95</accession>
<keyword evidence="14" id="KW-0969">Cilium</keyword>
<dbReference type="InterPro" id="IPR045851">
    <property type="entry name" value="AMP-bd_C_sf"/>
</dbReference>
<evidence type="ECO:0000259" key="12">
    <source>
        <dbReference type="Pfam" id="PF01514"/>
    </source>
</evidence>
<proteinExistence type="inferred from homology"/>
<dbReference type="InterPro" id="IPR000067">
    <property type="entry name" value="FlgMring_FliF"/>
</dbReference>
<reference evidence="14 15" key="1">
    <citation type="journal article" date="2011" name="Front. Microbiol.">
        <title>Genomic signatures of strain selection and enhancement in Bacillus atrophaeus var. globigii, a historical biowarfare simulant.</title>
        <authorList>
            <person name="Gibbons H.S."/>
            <person name="Broomall S.M."/>
            <person name="McNew L.A."/>
            <person name="Daligault H."/>
            <person name="Chapman C."/>
            <person name="Bruce D."/>
            <person name="Karavis M."/>
            <person name="Krepps M."/>
            <person name="McGregor P.A."/>
            <person name="Hong C."/>
            <person name="Park K.H."/>
            <person name="Akmal A."/>
            <person name="Feldman A."/>
            <person name="Lin J.S."/>
            <person name="Chang W.E."/>
            <person name="Higgs B.W."/>
            <person name="Demirev P."/>
            <person name="Lindquist J."/>
            <person name="Liem A."/>
            <person name="Fochler E."/>
            <person name="Read T.D."/>
            <person name="Tapia R."/>
            <person name="Johnson S."/>
            <person name="Bishop-Lilly K.A."/>
            <person name="Detter C."/>
            <person name="Han C."/>
            <person name="Sozhamannan S."/>
            <person name="Rosenzweig C.N."/>
            <person name="Skowronski E.W."/>
        </authorList>
    </citation>
    <scope>NUCLEOTIDE SEQUENCE [LARGE SCALE GENOMIC DNA]</scope>
    <source>
        <strain evidence="14 15">1942</strain>
    </source>
</reference>
<keyword evidence="4" id="KW-1003">Cell membrane</keyword>
<gene>
    <name evidence="14" type="primary">fliF</name>
    <name evidence="14" type="ordered locus">BATR1942_05900</name>
</gene>
<dbReference type="Proteomes" id="UP000006867">
    <property type="component" value="Chromosome"/>
</dbReference>
<feature type="region of interest" description="Disordered" evidence="10">
    <location>
        <begin position="303"/>
        <end position="340"/>
    </location>
</feature>
<sequence>MQLKNKTSEFWNNRSKTQKVLMISSFAAIIILITVISIFSSSEKMVPLYKDLSAEEAGQIKEELDAKKVPSELSDGGTVIKVPEEQVDTLKVQLAAEGLPKTGSIDYSFFGQNAGFGLTDNEFDMLKVEATQTELSNLINEMKGIKNSKVMINLPKDAVFVGEEQSTASASIVLQMNPGYTLDQSQVNGLYHLVSKSVPNLKEDNIVIMDQNSTYYDKSNGDAGSYADSYSSQQGIKTQVEKDIQKHVQTLLGTMMGQDKVVVSVTTDIDFTKENRTEDLVEPVDKENMEGIAVSAEKVAETYQGDNAANGGTAGTGDEDTTGYAQTDENSENGNYDKSSNKINYEVNRIHKEIAESPYKVRDLGIQVMVEPPDAKNTASLSTERQDDIQKILATVVRTSIDKDSQDQELTDEEINNKIVLSVQPFDGKVSLDTASEKSSVLPIWVYIAGGVLLAAIIVLIIMLVRKKRSNEDEYEEWTYETPQEPINLPDINEEESETEETVRRKQLEKMAKDKPEDFAKLLRSWLTED</sequence>
<feature type="compositionally biased region" description="Basic and acidic residues" evidence="10">
    <location>
        <begin position="501"/>
        <end position="512"/>
    </location>
</feature>
<comment type="subcellular location">
    <subcellularLocation>
        <location evidence="1 9">Bacterial flagellum basal body</location>
    </subcellularLocation>
    <subcellularLocation>
        <location evidence="2">Cell membrane</location>
        <topology evidence="2">Multi-pass membrane protein</topology>
    </subcellularLocation>
</comment>
<dbReference type="InterPro" id="IPR013556">
    <property type="entry name" value="Flag_M-ring_C"/>
</dbReference>
<feature type="domain" description="Flagellar M-ring C-terminal" evidence="13">
    <location>
        <begin position="252"/>
        <end position="397"/>
    </location>
</feature>
<evidence type="ECO:0000256" key="6">
    <source>
        <dbReference type="ARBA" id="ARBA00022989"/>
    </source>
</evidence>
<evidence type="ECO:0000256" key="4">
    <source>
        <dbReference type="ARBA" id="ARBA00022475"/>
    </source>
</evidence>
<organism evidence="14 15">
    <name type="scientific">Bacillus atrophaeus (strain 1942)</name>
    <dbReference type="NCBI Taxonomy" id="720555"/>
    <lineage>
        <taxon>Bacteria</taxon>
        <taxon>Bacillati</taxon>
        <taxon>Bacillota</taxon>
        <taxon>Bacilli</taxon>
        <taxon>Bacillales</taxon>
        <taxon>Bacillaceae</taxon>
        <taxon>Bacillus</taxon>
    </lineage>
</organism>
<evidence type="ECO:0000256" key="1">
    <source>
        <dbReference type="ARBA" id="ARBA00004117"/>
    </source>
</evidence>
<dbReference type="PIRSF" id="PIRSF004862">
    <property type="entry name" value="FliF"/>
    <property type="match status" value="1"/>
</dbReference>
<feature type="compositionally biased region" description="Polar residues" evidence="10">
    <location>
        <begin position="324"/>
        <end position="340"/>
    </location>
</feature>
<dbReference type="NCBIfam" id="TIGR00206">
    <property type="entry name" value="fliF"/>
    <property type="match status" value="1"/>
</dbReference>
<evidence type="ECO:0000256" key="10">
    <source>
        <dbReference type="SAM" id="MobiDB-lite"/>
    </source>
</evidence>
<dbReference type="EMBL" id="CP002207">
    <property type="protein sequence ID" value="ADP32134.1"/>
    <property type="molecule type" value="Genomic_DNA"/>
</dbReference>
<evidence type="ECO:0000313" key="15">
    <source>
        <dbReference type="Proteomes" id="UP000006867"/>
    </source>
</evidence>
<dbReference type="InterPro" id="IPR043427">
    <property type="entry name" value="YscJ/FliF"/>
</dbReference>
<evidence type="ECO:0000256" key="9">
    <source>
        <dbReference type="PIRNR" id="PIRNR004862"/>
    </source>
</evidence>
<comment type="similarity">
    <text evidence="3 9">Belongs to the FliF family.</text>
</comment>
<dbReference type="PRINTS" id="PR01009">
    <property type="entry name" value="FLGMRINGFLIF"/>
</dbReference>
<dbReference type="Pfam" id="PF08345">
    <property type="entry name" value="YscJ_FliF_C"/>
    <property type="match status" value="1"/>
</dbReference>
<dbReference type="PANTHER" id="PTHR30046:SF0">
    <property type="entry name" value="FLAGELLAR M-RING PROTEIN"/>
    <property type="match status" value="1"/>
</dbReference>
<feature type="region of interest" description="Disordered" evidence="10">
    <location>
        <begin position="475"/>
        <end position="512"/>
    </location>
</feature>
<feature type="transmembrane region" description="Helical" evidence="11">
    <location>
        <begin position="444"/>
        <end position="465"/>
    </location>
</feature>
<evidence type="ECO:0000256" key="2">
    <source>
        <dbReference type="ARBA" id="ARBA00004651"/>
    </source>
</evidence>
<keyword evidence="14" id="KW-0282">Flagellum</keyword>
<evidence type="ECO:0000259" key="13">
    <source>
        <dbReference type="Pfam" id="PF08345"/>
    </source>
</evidence>
<comment type="function">
    <text evidence="9">The M ring may be actively involved in energy transduction.</text>
</comment>
<keyword evidence="5 11" id="KW-0812">Transmembrane</keyword>
<evidence type="ECO:0000313" key="14">
    <source>
        <dbReference type="EMBL" id="ADP32134.1"/>
    </source>
</evidence>
<evidence type="ECO:0000256" key="8">
    <source>
        <dbReference type="ARBA" id="ARBA00023143"/>
    </source>
</evidence>
<dbReference type="PANTHER" id="PTHR30046">
    <property type="entry name" value="FLAGELLAR M-RING PROTEIN"/>
    <property type="match status" value="1"/>
</dbReference>
<dbReference type="Gene3D" id="3.30.300.30">
    <property type="match status" value="1"/>
</dbReference>
<keyword evidence="8 9" id="KW-0975">Bacterial flagellum</keyword>
<dbReference type="Pfam" id="PF01514">
    <property type="entry name" value="YscJ_FliF"/>
    <property type="match status" value="1"/>
</dbReference>
<dbReference type="InterPro" id="IPR006182">
    <property type="entry name" value="FliF_N_dom"/>
</dbReference>
<evidence type="ECO:0000256" key="5">
    <source>
        <dbReference type="ARBA" id="ARBA00022692"/>
    </source>
</evidence>
<name>A0ABM5LW95_BACA1</name>